<dbReference type="InterPro" id="IPR003439">
    <property type="entry name" value="ABC_transporter-like_ATP-bd"/>
</dbReference>
<dbReference type="CDD" id="cd03221">
    <property type="entry name" value="ABCF_EF-3"/>
    <property type="match status" value="2"/>
</dbReference>
<dbReference type="InterPro" id="IPR027417">
    <property type="entry name" value="P-loop_NTPase"/>
</dbReference>
<keyword evidence="2" id="KW-0547">Nucleotide-binding</keyword>
<dbReference type="InterPro" id="IPR051309">
    <property type="entry name" value="ABCF_ATPase"/>
</dbReference>
<dbReference type="RefSeq" id="WP_013277366.1">
    <property type="nucleotide sequence ID" value="NC_014378.1"/>
</dbReference>
<dbReference type="OrthoDB" id="9801441at2"/>
<evidence type="ECO:0000313" key="7">
    <source>
        <dbReference type="EMBL" id="ADL11920.1"/>
    </source>
</evidence>
<dbReference type="PANTHER" id="PTHR42855">
    <property type="entry name" value="ABC TRANSPORTER ATP-BINDING SUBUNIT"/>
    <property type="match status" value="1"/>
</dbReference>
<dbReference type="FunFam" id="3.40.50.300:FF:000011">
    <property type="entry name" value="Putative ABC transporter ATP-binding component"/>
    <property type="match status" value="1"/>
</dbReference>
<protein>
    <submittedName>
        <fullName evidence="7">ABC transporter related protein</fullName>
    </submittedName>
</protein>
<evidence type="ECO:0000256" key="3">
    <source>
        <dbReference type="ARBA" id="ARBA00022840"/>
    </source>
</evidence>
<dbReference type="Pfam" id="PF00005">
    <property type="entry name" value="ABC_tran"/>
    <property type="match status" value="2"/>
</dbReference>
<dbReference type="Proteomes" id="UP000001661">
    <property type="component" value="Chromosome"/>
</dbReference>
<accession>D9QUC7</accession>
<name>D9QUC7_ACEAZ</name>
<dbReference type="Gene3D" id="3.40.50.300">
    <property type="entry name" value="P-loop containing nucleotide triphosphate hydrolases"/>
    <property type="match status" value="2"/>
</dbReference>
<dbReference type="SUPFAM" id="SSF52540">
    <property type="entry name" value="P-loop containing nucleoside triphosphate hydrolases"/>
    <property type="match status" value="2"/>
</dbReference>
<evidence type="ECO:0000256" key="5">
    <source>
        <dbReference type="SAM" id="MobiDB-lite"/>
    </source>
</evidence>
<dbReference type="eggNOG" id="COG0488">
    <property type="taxonomic scope" value="Bacteria"/>
</dbReference>
<dbReference type="AlphaFoldDB" id="D9QUC7"/>
<feature type="region of interest" description="Disordered" evidence="5">
    <location>
        <begin position="540"/>
        <end position="566"/>
    </location>
</feature>
<feature type="compositionally biased region" description="Basic and acidic residues" evidence="5">
    <location>
        <begin position="540"/>
        <end position="553"/>
    </location>
</feature>
<dbReference type="FunFam" id="3.40.50.300:FF:000309">
    <property type="entry name" value="ABC transporter ATP-binding protein"/>
    <property type="match status" value="1"/>
</dbReference>
<dbReference type="HOGENOM" id="CLU_000604_36_0_9"/>
<dbReference type="SMART" id="SM00382">
    <property type="entry name" value="AAA"/>
    <property type="match status" value="2"/>
</dbReference>
<dbReference type="EMBL" id="CP002105">
    <property type="protein sequence ID" value="ADL11920.1"/>
    <property type="molecule type" value="Genomic_DNA"/>
</dbReference>
<dbReference type="GO" id="GO:0005524">
    <property type="term" value="F:ATP binding"/>
    <property type="evidence" value="ECO:0007669"/>
    <property type="project" value="UniProtKB-KW"/>
</dbReference>
<dbReference type="GO" id="GO:0016887">
    <property type="term" value="F:ATP hydrolysis activity"/>
    <property type="evidence" value="ECO:0007669"/>
    <property type="project" value="InterPro"/>
</dbReference>
<keyword evidence="8" id="KW-1185">Reference proteome</keyword>
<keyword evidence="4" id="KW-0175">Coiled coil</keyword>
<dbReference type="Pfam" id="PF16326">
    <property type="entry name" value="ABC_tran_CTD"/>
    <property type="match status" value="1"/>
</dbReference>
<feature type="domain" description="ABC transporter" evidence="6">
    <location>
        <begin position="325"/>
        <end position="537"/>
    </location>
</feature>
<keyword evidence="3" id="KW-0067">ATP-binding</keyword>
<feature type="coiled-coil region" evidence="4">
    <location>
        <begin position="87"/>
        <end position="114"/>
    </location>
</feature>
<dbReference type="InterPro" id="IPR037118">
    <property type="entry name" value="Val-tRNA_synth_C_sf"/>
</dbReference>
<dbReference type="InterPro" id="IPR017871">
    <property type="entry name" value="ABC_transporter-like_CS"/>
</dbReference>
<evidence type="ECO:0000313" key="8">
    <source>
        <dbReference type="Proteomes" id="UP000001661"/>
    </source>
</evidence>
<dbReference type="Pfam" id="PF12848">
    <property type="entry name" value="ABC_tran_Xtn"/>
    <property type="match status" value="1"/>
</dbReference>
<dbReference type="PROSITE" id="PS00211">
    <property type="entry name" value="ABC_TRANSPORTER_1"/>
    <property type="match status" value="2"/>
</dbReference>
<dbReference type="Gene3D" id="1.10.287.380">
    <property type="entry name" value="Valyl-tRNA synthetase, C-terminal domain"/>
    <property type="match status" value="1"/>
</dbReference>
<dbReference type="STRING" id="574087.Acear_0373"/>
<evidence type="ECO:0000259" key="6">
    <source>
        <dbReference type="PROSITE" id="PS50893"/>
    </source>
</evidence>
<gene>
    <name evidence="7" type="ordered locus">Acear_0373</name>
</gene>
<dbReference type="InterPro" id="IPR003593">
    <property type="entry name" value="AAA+_ATPase"/>
</dbReference>
<dbReference type="GO" id="GO:0003677">
    <property type="term" value="F:DNA binding"/>
    <property type="evidence" value="ECO:0007669"/>
    <property type="project" value="InterPro"/>
</dbReference>
<dbReference type="InterPro" id="IPR032781">
    <property type="entry name" value="ABC_tran_Xtn"/>
</dbReference>
<evidence type="ECO:0000256" key="2">
    <source>
        <dbReference type="ARBA" id="ARBA00022741"/>
    </source>
</evidence>
<dbReference type="PROSITE" id="PS50893">
    <property type="entry name" value="ABC_TRANSPORTER_2"/>
    <property type="match status" value="2"/>
</dbReference>
<keyword evidence="1" id="KW-0677">Repeat</keyword>
<dbReference type="PANTHER" id="PTHR42855:SF2">
    <property type="entry name" value="DRUG RESISTANCE ABC TRANSPORTER,ATP-BINDING PROTEIN"/>
    <property type="match status" value="1"/>
</dbReference>
<dbReference type="KEGG" id="aar:Acear_0373"/>
<reference evidence="7 8" key="1">
    <citation type="journal article" date="2010" name="Stand. Genomic Sci.">
        <title>Complete genome sequence of Acetohalobium arabaticum type strain (Z-7288).</title>
        <authorList>
            <person name="Sikorski J."/>
            <person name="Lapidus A."/>
            <person name="Chertkov O."/>
            <person name="Lucas S."/>
            <person name="Copeland A."/>
            <person name="Glavina Del Rio T."/>
            <person name="Nolan M."/>
            <person name="Tice H."/>
            <person name="Cheng J.F."/>
            <person name="Han C."/>
            <person name="Brambilla E."/>
            <person name="Pitluck S."/>
            <person name="Liolios K."/>
            <person name="Ivanova N."/>
            <person name="Mavromatis K."/>
            <person name="Mikhailova N."/>
            <person name="Pati A."/>
            <person name="Bruce D."/>
            <person name="Detter C."/>
            <person name="Tapia R."/>
            <person name="Goodwin L."/>
            <person name="Chen A."/>
            <person name="Palaniappan K."/>
            <person name="Land M."/>
            <person name="Hauser L."/>
            <person name="Chang Y.J."/>
            <person name="Jeffries C.D."/>
            <person name="Rohde M."/>
            <person name="Goker M."/>
            <person name="Spring S."/>
            <person name="Woyke T."/>
            <person name="Bristow J."/>
            <person name="Eisen J.A."/>
            <person name="Markowitz V."/>
            <person name="Hugenholtz P."/>
            <person name="Kyrpides N.C."/>
            <person name="Klenk H.P."/>
        </authorList>
    </citation>
    <scope>NUCLEOTIDE SEQUENCE [LARGE SCALE GENOMIC DNA]</scope>
    <source>
        <strain evidence="8">ATCC 49924 / DSM 5501 / Z-7288</strain>
    </source>
</reference>
<sequence>MALLQLQNATKIYPEQIIFKDISLQIQPDDRIGLIGDNGTGKSTLIEVLREEEYLDEGELLTSNDLDIGYLAQSYNLNPDTTLYQEMLNIYQGLFQLEEKLQNLEAEMSQVSGKKLDKIMERYSKLRREYEASGGYRYESEIKGVLRGLGFTEDEFDEELTNFSGGEKTRAGLAKLLLSQPQLLLLDEPTNHLDLQAKEWLEDYLIDYDGAVVIISHDRYFLNQVVDCIWELEKGRLEKYNGDYSFYAEEKEHRLLTWQREYEKQQKKIKKMKAYIRKNKAGVDSKQARGRQKKLDRMERIPPPPTIDTPKIDFRLETVSGNDVLTVEGLSKSYDQELVLEDIDFKLYRGEKVALVGPNGSGKSTLFKLLSEQEEVDRGEIKLGTRVNIGYYDQEHKDLTLGHNLIEELQEAADITKSSARDVLARFLFKGDDVFKEISTLSGGEKARLSLAKLAIQDYNLLLLDEPTNHLDIKSKEILEEALQNYPGTILVISHDRYFLDELVDKVFALEGNKLVEYRGNYTDYRIEYEERLAAEKEAKQKAEVKTGDKGQEKNNSPSQESEIDLDELEAEIIELEDRLEELETAFNSQNLYNDEEELADLTTEYETIKEKLEEYYELWEEAI</sequence>
<organism evidence="7 8">
    <name type="scientific">Acetohalobium arabaticum (strain ATCC 49924 / DSM 5501 / Z-7288)</name>
    <dbReference type="NCBI Taxonomy" id="574087"/>
    <lineage>
        <taxon>Bacteria</taxon>
        <taxon>Bacillati</taxon>
        <taxon>Bacillota</taxon>
        <taxon>Clostridia</taxon>
        <taxon>Halanaerobiales</taxon>
        <taxon>Halobacteroidaceae</taxon>
        <taxon>Acetohalobium</taxon>
    </lineage>
</organism>
<evidence type="ECO:0000256" key="4">
    <source>
        <dbReference type="SAM" id="Coils"/>
    </source>
</evidence>
<evidence type="ECO:0000256" key="1">
    <source>
        <dbReference type="ARBA" id="ARBA00022737"/>
    </source>
</evidence>
<proteinExistence type="predicted"/>
<dbReference type="InterPro" id="IPR032524">
    <property type="entry name" value="ABC_tran_C"/>
</dbReference>
<feature type="domain" description="ABC transporter" evidence="6">
    <location>
        <begin position="4"/>
        <end position="259"/>
    </location>
</feature>